<feature type="compositionally biased region" description="Basic and acidic residues" evidence="1">
    <location>
        <begin position="66"/>
        <end position="78"/>
    </location>
</feature>
<evidence type="ECO:0000313" key="3">
    <source>
        <dbReference type="Proteomes" id="UP001329825"/>
    </source>
</evidence>
<dbReference type="GeneID" id="87956789"/>
<dbReference type="Proteomes" id="UP001329825">
    <property type="component" value="Chromosome 6"/>
</dbReference>
<feature type="compositionally biased region" description="Low complexity" evidence="1">
    <location>
        <begin position="116"/>
        <end position="130"/>
    </location>
</feature>
<organism evidence="2 3">
    <name type="scientific">Kwoniella shivajii</name>
    <dbReference type="NCBI Taxonomy" id="564305"/>
    <lineage>
        <taxon>Eukaryota</taxon>
        <taxon>Fungi</taxon>
        <taxon>Dikarya</taxon>
        <taxon>Basidiomycota</taxon>
        <taxon>Agaricomycotina</taxon>
        <taxon>Tremellomycetes</taxon>
        <taxon>Tremellales</taxon>
        <taxon>Cryptococcaceae</taxon>
        <taxon>Kwoniella</taxon>
    </lineage>
</organism>
<name>A0ABZ1D3Y9_9TREE</name>
<dbReference type="RefSeq" id="XP_062792426.1">
    <property type="nucleotide sequence ID" value="XM_062936375.1"/>
</dbReference>
<evidence type="ECO:0000313" key="2">
    <source>
        <dbReference type="EMBL" id="WRT67686.1"/>
    </source>
</evidence>
<evidence type="ECO:0000256" key="1">
    <source>
        <dbReference type="SAM" id="MobiDB-lite"/>
    </source>
</evidence>
<dbReference type="EMBL" id="CP141886">
    <property type="protein sequence ID" value="WRT67686.1"/>
    <property type="molecule type" value="Genomic_DNA"/>
</dbReference>
<proteinExistence type="predicted"/>
<keyword evidence="3" id="KW-1185">Reference proteome</keyword>
<feature type="region of interest" description="Disordered" evidence="1">
    <location>
        <begin position="65"/>
        <end position="189"/>
    </location>
</feature>
<gene>
    <name evidence="2" type="ORF">IL334_004658</name>
</gene>
<accession>A0ABZ1D3Y9</accession>
<reference evidence="2 3" key="1">
    <citation type="submission" date="2024-01" db="EMBL/GenBank/DDBJ databases">
        <title>Comparative genomics of Cryptococcus and Kwoniella reveals pathogenesis evolution and contrasting modes of karyotype evolution via chromosome fusion or intercentromeric recombination.</title>
        <authorList>
            <person name="Coelho M.A."/>
            <person name="David-Palma M."/>
            <person name="Shea T."/>
            <person name="Bowers K."/>
            <person name="McGinley-Smith S."/>
            <person name="Mohammad A.W."/>
            <person name="Gnirke A."/>
            <person name="Yurkov A.M."/>
            <person name="Nowrousian M."/>
            <person name="Sun S."/>
            <person name="Cuomo C.A."/>
            <person name="Heitman J."/>
        </authorList>
    </citation>
    <scope>NUCLEOTIDE SEQUENCE [LARGE SCALE GENOMIC DNA]</scope>
    <source>
        <strain evidence="2">CBS 11374</strain>
    </source>
</reference>
<sequence>MSFRAATLLLRSARSANFRTLHTSISSFNSADLPPTPSSAEALGFKTQNRQRVLPADLKINISASGKRDLVQDNEKKPRHDNKRSGRITLVPRPQKEVFNSSSQEADFFSGSDLTSTSTPESRRSSSSAPRSRRALKGVSMDVVDSALPPDVARRQRRENNSQQRSRPGQGKGRSAGGKDRKSRDVGINVNSREKRVMLPRRQLTLDVMDHSEQGLFGKNPLVIQSQGNGIFSTGLGHPRKSSSIRQTSSTSAFPTSPIPILSTIPARSTEQAIQIASWSAALNGSIAPRVKSRLSDTVKAQLGR</sequence>
<protein>
    <submittedName>
        <fullName evidence="2">Uncharacterized protein</fullName>
    </submittedName>
</protein>